<dbReference type="SUPFAM" id="SSF53474">
    <property type="entry name" value="alpha/beta-Hydrolases"/>
    <property type="match status" value="1"/>
</dbReference>
<accession>A0ABW3K8I0</accession>
<gene>
    <name evidence="2" type="ORF">ACFQ21_22050</name>
</gene>
<keyword evidence="2" id="KW-0378">Hydrolase</keyword>
<evidence type="ECO:0000259" key="1">
    <source>
        <dbReference type="Pfam" id="PF00561"/>
    </source>
</evidence>
<evidence type="ECO:0000313" key="3">
    <source>
        <dbReference type="Proteomes" id="UP001597112"/>
    </source>
</evidence>
<dbReference type="Pfam" id="PF00561">
    <property type="entry name" value="Abhydrolase_1"/>
    <property type="match status" value="1"/>
</dbReference>
<dbReference type="Proteomes" id="UP001597112">
    <property type="component" value="Unassembled WGS sequence"/>
</dbReference>
<keyword evidence="3" id="KW-1185">Reference proteome</keyword>
<dbReference type="InterPro" id="IPR000073">
    <property type="entry name" value="AB_hydrolase_1"/>
</dbReference>
<sequence>MKNSIIKKYWIVLITGCLLLADPVCFAQFKVAPKPNTLKSSGYAPVNGLKMYYEIHGQGKPLVLLHGSYMTIDLNYNAIIPALAKSHQVIALEMQGHGRTADINRPFGYAAFADDVAGLLKHLKIDSADILGYSLGGTVALQLAIRHPKVVNKLVIISSVYKHEGWIKAARDLFSTMKPEFLDATPLKTEYDRVAPDKAHWRTFVEKNIVFDNQSFDLGIENIKAIKSPALLISGDNDGVDFYHLTEMYQAFGGGIFGDMTGLPRSQLAILPAMTHVTLMMQTDKLAAIIIPFLDGTPSKVSIH</sequence>
<dbReference type="PANTHER" id="PTHR46331">
    <property type="entry name" value="VALACYCLOVIR HYDROLASE"/>
    <property type="match status" value="1"/>
</dbReference>
<name>A0ABW3K8I0_9BACT</name>
<protein>
    <submittedName>
        <fullName evidence="2">Alpha/beta fold hydrolase</fullName>
    </submittedName>
</protein>
<feature type="domain" description="AB hydrolase-1" evidence="1">
    <location>
        <begin position="60"/>
        <end position="174"/>
    </location>
</feature>
<dbReference type="EMBL" id="JBHTKA010000008">
    <property type="protein sequence ID" value="MFD1002024.1"/>
    <property type="molecule type" value="Genomic_DNA"/>
</dbReference>
<evidence type="ECO:0000313" key="2">
    <source>
        <dbReference type="EMBL" id="MFD1002024.1"/>
    </source>
</evidence>
<reference evidence="3" key="1">
    <citation type="journal article" date="2019" name="Int. J. Syst. Evol. Microbiol.">
        <title>The Global Catalogue of Microorganisms (GCM) 10K type strain sequencing project: providing services to taxonomists for standard genome sequencing and annotation.</title>
        <authorList>
            <consortium name="The Broad Institute Genomics Platform"/>
            <consortium name="The Broad Institute Genome Sequencing Center for Infectious Disease"/>
            <person name="Wu L."/>
            <person name="Ma J."/>
        </authorList>
    </citation>
    <scope>NUCLEOTIDE SEQUENCE [LARGE SCALE GENOMIC DNA]</scope>
    <source>
        <strain evidence="3">CCUG 58938</strain>
    </source>
</reference>
<dbReference type="PANTHER" id="PTHR46331:SF2">
    <property type="entry name" value="VALACYCLOVIR HYDROLASE"/>
    <property type="match status" value="1"/>
</dbReference>
<comment type="caution">
    <text evidence="2">The sequence shown here is derived from an EMBL/GenBank/DDBJ whole genome shotgun (WGS) entry which is preliminary data.</text>
</comment>
<dbReference type="InterPro" id="IPR029058">
    <property type="entry name" value="AB_hydrolase_fold"/>
</dbReference>
<proteinExistence type="predicted"/>
<organism evidence="2 3">
    <name type="scientific">Ohtaekwangia kribbensis</name>
    <dbReference type="NCBI Taxonomy" id="688913"/>
    <lineage>
        <taxon>Bacteria</taxon>
        <taxon>Pseudomonadati</taxon>
        <taxon>Bacteroidota</taxon>
        <taxon>Cytophagia</taxon>
        <taxon>Cytophagales</taxon>
        <taxon>Fulvivirgaceae</taxon>
        <taxon>Ohtaekwangia</taxon>
    </lineage>
</organism>
<dbReference type="RefSeq" id="WP_377582733.1">
    <property type="nucleotide sequence ID" value="NZ_JBHTKA010000008.1"/>
</dbReference>
<dbReference type="GO" id="GO:0016787">
    <property type="term" value="F:hydrolase activity"/>
    <property type="evidence" value="ECO:0007669"/>
    <property type="project" value="UniProtKB-KW"/>
</dbReference>
<dbReference type="Gene3D" id="3.40.50.1820">
    <property type="entry name" value="alpha/beta hydrolase"/>
    <property type="match status" value="1"/>
</dbReference>
<dbReference type="PRINTS" id="PR00111">
    <property type="entry name" value="ABHYDROLASE"/>
</dbReference>